<dbReference type="CDD" id="cd05233">
    <property type="entry name" value="SDR_c"/>
    <property type="match status" value="1"/>
</dbReference>
<dbReference type="RefSeq" id="WP_002601383.1">
    <property type="nucleotide sequence ID" value="NZ_CABIXC010000016.1"/>
</dbReference>
<dbReference type="InterPro" id="IPR020904">
    <property type="entry name" value="Sc_DH/Rdtase_CS"/>
</dbReference>
<reference evidence="4 6" key="2">
    <citation type="submission" date="2018-08" db="EMBL/GenBank/DDBJ databases">
        <title>A genome reference for cultivated species of the human gut microbiota.</title>
        <authorList>
            <person name="Zou Y."/>
            <person name="Xue W."/>
            <person name="Luo G."/>
        </authorList>
    </citation>
    <scope>NUCLEOTIDE SEQUENCE [LARGE SCALE GENOMIC DNA]</scope>
    <source>
        <strain evidence="4 6">TF05-11AC</strain>
    </source>
</reference>
<evidence type="ECO:0000313" key="5">
    <source>
        <dbReference type="Proteomes" id="UP000095651"/>
    </source>
</evidence>
<dbReference type="Gene3D" id="3.40.50.720">
    <property type="entry name" value="NAD(P)-binding Rossmann-like Domain"/>
    <property type="match status" value="1"/>
</dbReference>
<dbReference type="SUPFAM" id="SSF51735">
    <property type="entry name" value="NAD(P)-binding Rossmann-fold domains"/>
    <property type="match status" value="1"/>
</dbReference>
<comment type="similarity">
    <text evidence="1">Belongs to the short-chain dehydrogenases/reductases (SDR) family.</text>
</comment>
<keyword evidence="2 3" id="KW-0560">Oxidoreductase</keyword>
<evidence type="ECO:0000256" key="1">
    <source>
        <dbReference type="ARBA" id="ARBA00006484"/>
    </source>
</evidence>
<dbReference type="Proteomes" id="UP000261257">
    <property type="component" value="Unassembled WGS sequence"/>
</dbReference>
<proteinExistence type="inferred from homology"/>
<dbReference type="PANTHER" id="PTHR24321">
    <property type="entry name" value="DEHYDROGENASES, SHORT CHAIN"/>
    <property type="match status" value="1"/>
</dbReference>
<dbReference type="PROSITE" id="PS00061">
    <property type="entry name" value="ADH_SHORT"/>
    <property type="match status" value="1"/>
</dbReference>
<evidence type="ECO:0000313" key="3">
    <source>
        <dbReference type="EMBL" id="CUP01443.1"/>
    </source>
</evidence>
<dbReference type="EMBL" id="QSSQ01000005">
    <property type="protein sequence ID" value="RGM06389.1"/>
    <property type="molecule type" value="Genomic_DNA"/>
</dbReference>
<dbReference type="PRINTS" id="PR00081">
    <property type="entry name" value="GDHRDH"/>
</dbReference>
<dbReference type="InterPro" id="IPR002347">
    <property type="entry name" value="SDR_fam"/>
</dbReference>
<dbReference type="GO" id="GO:0008206">
    <property type="term" value="P:bile acid metabolic process"/>
    <property type="evidence" value="ECO:0007669"/>
    <property type="project" value="UniProtKB-ARBA"/>
</dbReference>
<dbReference type="PRINTS" id="PR00080">
    <property type="entry name" value="SDRFAMILY"/>
</dbReference>
<dbReference type="EC" id="1.1.1.163" evidence="3"/>
<dbReference type="EMBL" id="CYZE01000016">
    <property type="protein sequence ID" value="CUP01443.1"/>
    <property type="molecule type" value="Genomic_DNA"/>
</dbReference>
<dbReference type="GO" id="GO:0004316">
    <property type="term" value="F:3-oxoacyl-[acyl-carrier-protein] reductase (NADPH) activity"/>
    <property type="evidence" value="ECO:0007669"/>
    <property type="project" value="UniProtKB-EC"/>
</dbReference>
<name>A0A174JNV9_9FIRM</name>
<dbReference type="EC" id="1.1.1.100" evidence="3"/>
<evidence type="ECO:0000256" key="2">
    <source>
        <dbReference type="ARBA" id="ARBA00023002"/>
    </source>
</evidence>
<evidence type="ECO:0000313" key="6">
    <source>
        <dbReference type="Proteomes" id="UP000261257"/>
    </source>
</evidence>
<dbReference type="Pfam" id="PF13561">
    <property type="entry name" value="adh_short_C2"/>
    <property type="match status" value="1"/>
</dbReference>
<accession>A0A174JNV9</accession>
<organism evidence="3 5">
    <name type="scientific">Hungatella hathewayi</name>
    <dbReference type="NCBI Taxonomy" id="154046"/>
    <lineage>
        <taxon>Bacteria</taxon>
        <taxon>Bacillati</taxon>
        <taxon>Bacillota</taxon>
        <taxon>Clostridia</taxon>
        <taxon>Lachnospirales</taxon>
        <taxon>Lachnospiraceae</taxon>
        <taxon>Hungatella</taxon>
    </lineage>
</organism>
<dbReference type="FunFam" id="3.40.50.720:FF:000084">
    <property type="entry name" value="Short-chain dehydrogenase reductase"/>
    <property type="match status" value="1"/>
</dbReference>
<dbReference type="AlphaFoldDB" id="A0A174JNV9"/>
<dbReference type="Proteomes" id="UP000095651">
    <property type="component" value="Unassembled WGS sequence"/>
</dbReference>
<evidence type="ECO:0000313" key="4">
    <source>
        <dbReference type="EMBL" id="RGM06389.1"/>
    </source>
</evidence>
<gene>
    <name evidence="3" type="primary">fabG4</name>
    <name evidence="4" type="ORF">DXC39_09580</name>
    <name evidence="3" type="ORF">ERS852407_04699</name>
</gene>
<protein>
    <submittedName>
        <fullName evidence="3">3-oxoacyl-ACP reductase</fullName>
        <ecNumber evidence="3">1.1.1.100</ecNumber>
        <ecNumber evidence="3">1.1.1.163</ecNumber>
    </submittedName>
    <submittedName>
        <fullName evidence="4">SDR family oxidoreductase</fullName>
    </submittedName>
</protein>
<reference evidence="3 5" key="1">
    <citation type="submission" date="2015-09" db="EMBL/GenBank/DDBJ databases">
        <authorList>
            <consortium name="Pathogen Informatics"/>
        </authorList>
    </citation>
    <scope>NUCLEOTIDE SEQUENCE [LARGE SCALE GENOMIC DNA]</scope>
    <source>
        <strain evidence="3 5">2789STDY5608850</strain>
    </source>
</reference>
<dbReference type="InterPro" id="IPR036291">
    <property type="entry name" value="NAD(P)-bd_dom_sf"/>
</dbReference>
<dbReference type="PANTHER" id="PTHR24321:SF8">
    <property type="entry name" value="ESTRADIOL 17-BETA-DEHYDROGENASE 8-RELATED"/>
    <property type="match status" value="1"/>
</dbReference>
<sequence>MGKKVAVVTGAANGIGQASALKFAREGYAVAMIDISPALSRTEEMVTEMGGEFLSCVGDVQDETAMENFINTVIEVYGRIDVLNNNAGIVVVKPLEDTKFEEFERVAKVNIGGTFVLTKLVLPMMKQQKEGSIVNLGSISGHVGQTEHAIYGATKGAVIAFTRAVAWEVADYNIRVNSVSPGSVDTPMLRSDIQLEATRTGLPFEDVKKVREAEQAFKRWAEPSEIAEAIYFLASDGASFITGSDLLVDCGWAAK</sequence>
<dbReference type="GO" id="GO:0055041">
    <property type="term" value="F:cyclopentanol dehydrogenase activity"/>
    <property type="evidence" value="ECO:0007669"/>
    <property type="project" value="UniProtKB-EC"/>
</dbReference>